<dbReference type="EMBL" id="JAXCGZ010007589">
    <property type="protein sequence ID" value="KAK7079083.1"/>
    <property type="molecule type" value="Genomic_DNA"/>
</dbReference>
<dbReference type="AlphaFoldDB" id="A0AAN8XCT3"/>
<accession>A0AAN8XCT3</accession>
<feature type="compositionally biased region" description="Gly residues" evidence="1">
    <location>
        <begin position="105"/>
        <end position="132"/>
    </location>
</feature>
<comment type="caution">
    <text evidence="2">The sequence shown here is derived from an EMBL/GenBank/DDBJ whole genome shotgun (WGS) entry which is preliminary data.</text>
</comment>
<dbReference type="Proteomes" id="UP001381693">
    <property type="component" value="Unassembled WGS sequence"/>
</dbReference>
<feature type="compositionally biased region" description="Polar residues" evidence="1">
    <location>
        <begin position="78"/>
        <end position="94"/>
    </location>
</feature>
<feature type="region of interest" description="Disordered" evidence="1">
    <location>
        <begin position="17"/>
        <end position="161"/>
    </location>
</feature>
<evidence type="ECO:0000256" key="1">
    <source>
        <dbReference type="SAM" id="MobiDB-lite"/>
    </source>
</evidence>
<reference evidence="2 3" key="1">
    <citation type="submission" date="2023-11" db="EMBL/GenBank/DDBJ databases">
        <title>Halocaridina rubra genome assembly.</title>
        <authorList>
            <person name="Smith C."/>
        </authorList>
    </citation>
    <scope>NUCLEOTIDE SEQUENCE [LARGE SCALE GENOMIC DNA]</scope>
    <source>
        <strain evidence="2">EP-1</strain>
        <tissue evidence="2">Whole</tissue>
    </source>
</reference>
<evidence type="ECO:0000313" key="2">
    <source>
        <dbReference type="EMBL" id="KAK7079083.1"/>
    </source>
</evidence>
<evidence type="ECO:0000313" key="3">
    <source>
        <dbReference type="Proteomes" id="UP001381693"/>
    </source>
</evidence>
<proteinExistence type="predicted"/>
<protein>
    <submittedName>
        <fullName evidence="2">Uncharacterized protein</fullName>
    </submittedName>
</protein>
<feature type="compositionally biased region" description="Polar residues" evidence="1">
    <location>
        <begin position="36"/>
        <end position="56"/>
    </location>
</feature>
<name>A0AAN8XCT3_HALRR</name>
<keyword evidence="3" id="KW-1185">Reference proteome</keyword>
<feature type="compositionally biased region" description="Gly residues" evidence="1">
    <location>
        <begin position="66"/>
        <end position="76"/>
    </location>
</feature>
<sequence>MPLILLLPPQKCYENQAFFSPPPQYRTKRARPEAVSKNNMKSLLTWPNESQPPQHSTRVHVNVNGSAGGAPAGGGTAVDSQDSQPAAGQQTTPRTPRKSKSMGRIHGGGGIGVASGTEVGGGGGGGGEGAGGSTYSHHNVNQHQEGHPEQQPQHQQPSTSATVVAPTHTEAPSTSNWHRGHRRVPSDGVAWRVSKGIHGNKTLTNTLHTIIYIHTPYSRYLASGI</sequence>
<gene>
    <name evidence="2" type="ORF">SK128_021844</name>
</gene>
<organism evidence="2 3">
    <name type="scientific">Halocaridina rubra</name>
    <name type="common">Hawaiian red shrimp</name>
    <dbReference type="NCBI Taxonomy" id="373956"/>
    <lineage>
        <taxon>Eukaryota</taxon>
        <taxon>Metazoa</taxon>
        <taxon>Ecdysozoa</taxon>
        <taxon>Arthropoda</taxon>
        <taxon>Crustacea</taxon>
        <taxon>Multicrustacea</taxon>
        <taxon>Malacostraca</taxon>
        <taxon>Eumalacostraca</taxon>
        <taxon>Eucarida</taxon>
        <taxon>Decapoda</taxon>
        <taxon>Pleocyemata</taxon>
        <taxon>Caridea</taxon>
        <taxon>Atyoidea</taxon>
        <taxon>Atyidae</taxon>
        <taxon>Halocaridina</taxon>
    </lineage>
</organism>